<gene>
    <name evidence="1" type="ORF">NECAME_11324</name>
</gene>
<dbReference type="GO" id="GO:0030427">
    <property type="term" value="C:site of polarized growth"/>
    <property type="evidence" value="ECO:0007669"/>
    <property type="project" value="TreeGrafter"/>
</dbReference>
<accession>W2T4T7</accession>
<dbReference type="GO" id="GO:0031175">
    <property type="term" value="P:neuron projection development"/>
    <property type="evidence" value="ECO:0007669"/>
    <property type="project" value="TreeGrafter"/>
</dbReference>
<organism evidence="1 2">
    <name type="scientific">Necator americanus</name>
    <name type="common">Human hookworm</name>
    <dbReference type="NCBI Taxonomy" id="51031"/>
    <lineage>
        <taxon>Eukaryota</taxon>
        <taxon>Metazoa</taxon>
        <taxon>Ecdysozoa</taxon>
        <taxon>Nematoda</taxon>
        <taxon>Chromadorea</taxon>
        <taxon>Rhabditida</taxon>
        <taxon>Rhabditina</taxon>
        <taxon>Rhabditomorpha</taxon>
        <taxon>Strongyloidea</taxon>
        <taxon>Ancylostomatidae</taxon>
        <taxon>Bunostominae</taxon>
        <taxon>Necator</taxon>
    </lineage>
</organism>
<dbReference type="AlphaFoldDB" id="W2T4T7"/>
<evidence type="ECO:0000313" key="1">
    <source>
        <dbReference type="EMBL" id="ETN77040.1"/>
    </source>
</evidence>
<dbReference type="OMA" id="PWVENIE"/>
<dbReference type="Proteomes" id="UP000053676">
    <property type="component" value="Unassembled WGS sequence"/>
</dbReference>
<dbReference type="EMBL" id="KI660197">
    <property type="protein sequence ID" value="ETN77040.1"/>
    <property type="molecule type" value="Genomic_DNA"/>
</dbReference>
<dbReference type="PANTHER" id="PTHR12295">
    <property type="entry name" value="FURRY-RELATED"/>
    <property type="match status" value="1"/>
</dbReference>
<name>W2T4T7_NECAM</name>
<dbReference type="KEGG" id="nai:NECAME_11324"/>
<keyword evidence="2" id="KW-1185">Reference proteome</keyword>
<evidence type="ECO:0000313" key="2">
    <source>
        <dbReference type="Proteomes" id="UP000053676"/>
    </source>
</evidence>
<dbReference type="STRING" id="51031.W2T4T7"/>
<proteinExistence type="predicted"/>
<dbReference type="PANTHER" id="PTHR12295:SF30">
    <property type="entry name" value="PROTEIN FURRY"/>
    <property type="match status" value="1"/>
</dbReference>
<sequence length="229" mass="25444">MDQQAVCRNLANSYPHLTITIFSEVSSRLEGARNQNQTHLIALLLPWVENIELVDAVAGEDACEGPRGWGSEEATQLLLNNLMYLTVCLAADHERELAELWRALALSFPANLPAKRVCIMLAGVVGNRISALLLEQLSTSSDSSRLTLERSDIPPYYKWRDETADFKKDSVVEIKSPVRESPIGDRFLGASDDAVKEGVRLLPMPAYGGYYSRLCAYLPPTTQPVQFFT</sequence>
<dbReference type="OrthoDB" id="6287725at2759"/>
<dbReference type="GO" id="GO:0000902">
    <property type="term" value="P:cell morphogenesis"/>
    <property type="evidence" value="ECO:0007669"/>
    <property type="project" value="InterPro"/>
</dbReference>
<dbReference type="GO" id="GO:0005938">
    <property type="term" value="C:cell cortex"/>
    <property type="evidence" value="ECO:0007669"/>
    <property type="project" value="TreeGrafter"/>
</dbReference>
<feature type="non-terminal residue" evidence="1">
    <location>
        <position position="229"/>
    </location>
</feature>
<protein>
    <submittedName>
        <fullName evidence="1">Uncharacterized protein</fullName>
    </submittedName>
</protein>
<dbReference type="InterPro" id="IPR039867">
    <property type="entry name" value="Furry/Tao3/Mor2"/>
</dbReference>
<reference evidence="2" key="1">
    <citation type="journal article" date="2014" name="Nat. Genet.">
        <title>Genome of the human hookworm Necator americanus.</title>
        <authorList>
            <person name="Tang Y.T."/>
            <person name="Gao X."/>
            <person name="Rosa B.A."/>
            <person name="Abubucker S."/>
            <person name="Hallsworth-Pepin K."/>
            <person name="Martin J."/>
            <person name="Tyagi R."/>
            <person name="Heizer E."/>
            <person name="Zhang X."/>
            <person name="Bhonagiri-Palsikar V."/>
            <person name="Minx P."/>
            <person name="Warren W.C."/>
            <person name="Wang Q."/>
            <person name="Zhan B."/>
            <person name="Hotez P.J."/>
            <person name="Sternberg P.W."/>
            <person name="Dougall A."/>
            <person name="Gaze S.T."/>
            <person name="Mulvenna J."/>
            <person name="Sotillo J."/>
            <person name="Ranganathan S."/>
            <person name="Rabelo E.M."/>
            <person name="Wilson R.K."/>
            <person name="Felgner P.L."/>
            <person name="Bethony J."/>
            <person name="Hawdon J.M."/>
            <person name="Gasser R.B."/>
            <person name="Loukas A."/>
            <person name="Mitreva M."/>
        </authorList>
    </citation>
    <scope>NUCLEOTIDE SEQUENCE [LARGE SCALE GENOMIC DNA]</scope>
</reference>